<comment type="caution">
    <text evidence="1">The sequence shown here is derived from an EMBL/GenBank/DDBJ whole genome shotgun (WGS) entry which is preliminary data.</text>
</comment>
<sequence>MSFAAIKTIHTGFRQMGIIEEDDKRAFYMRVVGETSLKAMSEEQRQRVIEEQRRQGFKPASKGGRKALEGKFAGKLQALWIAGYNLGVVTNGSNEALIAFVHRQTGLDHVRFLHHLEDADKAIDGLKQWLSRVAGVDWRDNQAMPSWARTPGYKIATAQWRILRPETGVSLLGFGSAVHELTGRNSMEEMTSRDWITVMNAFGMRVRRTAR</sequence>
<name>A0A6L3YTT8_9HYPH</name>
<proteinExistence type="predicted"/>
<dbReference type="Pfam" id="PF06252">
    <property type="entry name" value="GemA"/>
    <property type="match status" value="1"/>
</dbReference>
<accession>A0A6L3YTT8</accession>
<evidence type="ECO:0000313" key="1">
    <source>
        <dbReference type="EMBL" id="KAB2687543.1"/>
    </source>
</evidence>
<dbReference type="RefSeq" id="WP_151651508.1">
    <property type="nucleotide sequence ID" value="NZ_WBVX01000006.1"/>
</dbReference>
<dbReference type="AlphaFoldDB" id="A0A6L3YTT8"/>
<gene>
    <name evidence="1" type="ORF">F9L08_08290</name>
</gene>
<organism evidence="1 2">
    <name type="scientific">Brucella tritici</name>
    <dbReference type="NCBI Taxonomy" id="94626"/>
    <lineage>
        <taxon>Bacteria</taxon>
        <taxon>Pseudomonadati</taxon>
        <taxon>Pseudomonadota</taxon>
        <taxon>Alphaproteobacteria</taxon>
        <taxon>Hyphomicrobiales</taxon>
        <taxon>Brucellaceae</taxon>
        <taxon>Brucella/Ochrobactrum group</taxon>
        <taxon>Brucella</taxon>
    </lineage>
</organism>
<dbReference type="EMBL" id="WBVX01000006">
    <property type="protein sequence ID" value="KAB2687543.1"/>
    <property type="molecule type" value="Genomic_DNA"/>
</dbReference>
<evidence type="ECO:0000313" key="2">
    <source>
        <dbReference type="Proteomes" id="UP000481643"/>
    </source>
</evidence>
<reference evidence="1 2" key="1">
    <citation type="submission" date="2019-09" db="EMBL/GenBank/DDBJ databases">
        <title>Taxonomic organization of the family Brucellaceae based on a phylogenomic approach.</title>
        <authorList>
            <person name="Leclercq S."/>
            <person name="Cloeckaert A."/>
            <person name="Zygmunt M.S."/>
        </authorList>
    </citation>
    <scope>NUCLEOTIDE SEQUENCE [LARGE SCALE GENOMIC DNA]</scope>
    <source>
        <strain evidence="1 2">WS1830</strain>
    </source>
</reference>
<protein>
    <submittedName>
        <fullName evidence="1">Regulatory protein GemA</fullName>
    </submittedName>
</protein>
<dbReference type="Proteomes" id="UP000481643">
    <property type="component" value="Unassembled WGS sequence"/>
</dbReference>
<dbReference type="InterPro" id="IPR009363">
    <property type="entry name" value="Phage_Mu_Gp16"/>
</dbReference>